<dbReference type="InterPro" id="IPR000014">
    <property type="entry name" value="PAS"/>
</dbReference>
<dbReference type="EMBL" id="LAZR01000001">
    <property type="protein sequence ID" value="KKO12076.1"/>
    <property type="molecule type" value="Genomic_DNA"/>
</dbReference>
<dbReference type="InterPro" id="IPR029787">
    <property type="entry name" value="Nucleotide_cyclase"/>
</dbReference>
<dbReference type="AlphaFoldDB" id="A0A0F9W454"/>
<sequence length="688" mass="76548">MDNTATHHILVNHYPSGNADKIIGLLRRAGLNIRVREFEGYHLPDDVPGCDTHDLILLFADAPGQTNEALLRQLQSSRRDIPCLLICRAPARWLPMLNLGAAGLINESLLDSAAGQVEFVYRVKRELAQLKQRRESRRATSSLRELHQRLQSFMDSTSDAVACLQDGLHQYANQGWLTFFGFPNQLALQAVPFLDLVADEDVEKVRDFLRHHLDAGQQRCEFTALRRDGTEARATLDSSAISINGDNSLQLLIQPAKGNSIHHNAIRAARSKDMQSGLLNESGLSRMLDQSISSAVYQGRHSAVIMLSAPNLSDIAVVLGKNDMHLLLGEIASLLASACPTHAVLGRLNAGDFIVLMPDADTESCQQLIARLENQRELLAGLAPEGTSLHFSIGAAMITDEAPDADTLLIRARQHQTLRQHQHAGTSDAGETGATLALLRQALQDETLMLVYQPTVSLKADANEYYEVRIRLPLADRIIYPSEFLDAANQHGYGERIDRYVIAHALRAIAEHDQAQLRLTINLTSNTLLSQTLLAWLTHELRRHQKSPRQLILQISEMDVLSAPDEARRFCMQVRDLGFELALTHFGCSLDPFRVLGEVQADYVKLDRSLLHRINIDADQRGRLHDVVSTLHSQGVRVIAPMVEDIEMLPLLWQSNVNFVQGNCLQQPSQTMEFGMFQAQEISLESVG</sequence>
<dbReference type="InterPro" id="IPR035919">
    <property type="entry name" value="EAL_sf"/>
</dbReference>
<comment type="caution">
    <text evidence="3">The sequence shown here is derived from an EMBL/GenBank/DDBJ whole genome shotgun (WGS) entry which is preliminary data.</text>
</comment>
<dbReference type="Gene3D" id="3.30.450.20">
    <property type="entry name" value="PAS domain"/>
    <property type="match status" value="1"/>
</dbReference>
<evidence type="ECO:0000313" key="3">
    <source>
        <dbReference type="EMBL" id="KKO12076.1"/>
    </source>
</evidence>
<dbReference type="InterPro" id="IPR011006">
    <property type="entry name" value="CheY-like_superfamily"/>
</dbReference>
<dbReference type="Gene3D" id="3.30.70.270">
    <property type="match status" value="1"/>
</dbReference>
<dbReference type="SUPFAM" id="SSF55073">
    <property type="entry name" value="Nucleotide cyclase"/>
    <property type="match status" value="1"/>
</dbReference>
<feature type="domain" description="GGDEF" evidence="2">
    <location>
        <begin position="300"/>
        <end position="434"/>
    </location>
</feature>
<dbReference type="Gene3D" id="3.20.20.450">
    <property type="entry name" value="EAL domain"/>
    <property type="match status" value="1"/>
</dbReference>
<dbReference type="Pfam" id="PF00990">
    <property type="entry name" value="GGDEF"/>
    <property type="match status" value="1"/>
</dbReference>
<dbReference type="InterPro" id="IPR001633">
    <property type="entry name" value="EAL_dom"/>
</dbReference>
<dbReference type="InterPro" id="IPR043128">
    <property type="entry name" value="Rev_trsase/Diguanyl_cyclase"/>
</dbReference>
<gene>
    <name evidence="3" type="ORF">LCGC14_0000840</name>
</gene>
<dbReference type="PANTHER" id="PTHR33121:SF23">
    <property type="entry name" value="CYCLIC DI-GMP PHOSPHODIESTERASE PDEB"/>
    <property type="match status" value="1"/>
</dbReference>
<evidence type="ECO:0000259" key="2">
    <source>
        <dbReference type="PROSITE" id="PS50887"/>
    </source>
</evidence>
<dbReference type="InterPro" id="IPR050706">
    <property type="entry name" value="Cyclic-di-GMP_PDE-like"/>
</dbReference>
<dbReference type="SUPFAM" id="SSF141868">
    <property type="entry name" value="EAL domain-like"/>
    <property type="match status" value="1"/>
</dbReference>
<name>A0A0F9W454_9ZZZZ</name>
<feature type="domain" description="EAL" evidence="1">
    <location>
        <begin position="432"/>
        <end position="682"/>
    </location>
</feature>
<dbReference type="InterPro" id="IPR035965">
    <property type="entry name" value="PAS-like_dom_sf"/>
</dbReference>
<reference evidence="3" key="1">
    <citation type="journal article" date="2015" name="Nature">
        <title>Complex archaea that bridge the gap between prokaryotes and eukaryotes.</title>
        <authorList>
            <person name="Spang A."/>
            <person name="Saw J.H."/>
            <person name="Jorgensen S.L."/>
            <person name="Zaremba-Niedzwiedzka K."/>
            <person name="Martijn J."/>
            <person name="Lind A.E."/>
            <person name="van Eijk R."/>
            <person name="Schleper C."/>
            <person name="Guy L."/>
            <person name="Ettema T.J."/>
        </authorList>
    </citation>
    <scope>NUCLEOTIDE SEQUENCE</scope>
</reference>
<organism evidence="3">
    <name type="scientific">marine sediment metagenome</name>
    <dbReference type="NCBI Taxonomy" id="412755"/>
    <lineage>
        <taxon>unclassified sequences</taxon>
        <taxon>metagenomes</taxon>
        <taxon>ecological metagenomes</taxon>
    </lineage>
</organism>
<dbReference type="Pfam" id="PF00563">
    <property type="entry name" value="EAL"/>
    <property type="match status" value="1"/>
</dbReference>
<evidence type="ECO:0000259" key="1">
    <source>
        <dbReference type="PROSITE" id="PS50883"/>
    </source>
</evidence>
<dbReference type="GO" id="GO:0071111">
    <property type="term" value="F:cyclic-guanylate-specific phosphodiesterase activity"/>
    <property type="evidence" value="ECO:0007669"/>
    <property type="project" value="InterPro"/>
</dbReference>
<accession>A0A0F9W454</accession>
<dbReference type="InterPro" id="IPR000160">
    <property type="entry name" value="GGDEF_dom"/>
</dbReference>
<dbReference type="SMART" id="SM00267">
    <property type="entry name" value="GGDEF"/>
    <property type="match status" value="1"/>
</dbReference>
<dbReference type="PROSITE" id="PS50887">
    <property type="entry name" value="GGDEF"/>
    <property type="match status" value="1"/>
</dbReference>
<dbReference type="CDD" id="cd00130">
    <property type="entry name" value="PAS"/>
    <property type="match status" value="1"/>
</dbReference>
<dbReference type="PANTHER" id="PTHR33121">
    <property type="entry name" value="CYCLIC DI-GMP PHOSPHODIESTERASE PDEF"/>
    <property type="match status" value="1"/>
</dbReference>
<dbReference type="CDD" id="cd01948">
    <property type="entry name" value="EAL"/>
    <property type="match status" value="1"/>
</dbReference>
<proteinExistence type="predicted"/>
<dbReference type="SUPFAM" id="SSF52172">
    <property type="entry name" value="CheY-like"/>
    <property type="match status" value="1"/>
</dbReference>
<dbReference type="SUPFAM" id="SSF55785">
    <property type="entry name" value="PYP-like sensor domain (PAS domain)"/>
    <property type="match status" value="1"/>
</dbReference>
<dbReference type="SMART" id="SM00052">
    <property type="entry name" value="EAL"/>
    <property type="match status" value="1"/>
</dbReference>
<dbReference type="PROSITE" id="PS50883">
    <property type="entry name" value="EAL"/>
    <property type="match status" value="1"/>
</dbReference>
<evidence type="ECO:0008006" key="4">
    <source>
        <dbReference type="Google" id="ProtNLM"/>
    </source>
</evidence>
<dbReference type="SMART" id="SM00091">
    <property type="entry name" value="PAS"/>
    <property type="match status" value="1"/>
</dbReference>
<protein>
    <recommendedName>
        <fullName evidence="4">EAL domain-containing protein</fullName>
    </recommendedName>
</protein>